<evidence type="ECO:0000313" key="2">
    <source>
        <dbReference type="EMBL" id="KAK7079978.1"/>
    </source>
</evidence>
<proteinExistence type="predicted"/>
<feature type="compositionally biased region" description="Low complexity" evidence="1">
    <location>
        <begin position="23"/>
        <end position="95"/>
    </location>
</feature>
<keyword evidence="3" id="KW-1185">Reference proteome</keyword>
<accession>A0AAN8XGL5</accession>
<organism evidence="2 3">
    <name type="scientific">Halocaridina rubra</name>
    <name type="common">Hawaiian red shrimp</name>
    <dbReference type="NCBI Taxonomy" id="373956"/>
    <lineage>
        <taxon>Eukaryota</taxon>
        <taxon>Metazoa</taxon>
        <taxon>Ecdysozoa</taxon>
        <taxon>Arthropoda</taxon>
        <taxon>Crustacea</taxon>
        <taxon>Multicrustacea</taxon>
        <taxon>Malacostraca</taxon>
        <taxon>Eumalacostraca</taxon>
        <taxon>Eucarida</taxon>
        <taxon>Decapoda</taxon>
        <taxon>Pleocyemata</taxon>
        <taxon>Caridea</taxon>
        <taxon>Atyoidea</taxon>
        <taxon>Atyidae</taxon>
        <taxon>Halocaridina</taxon>
    </lineage>
</organism>
<protein>
    <submittedName>
        <fullName evidence="2">Uncharacterized protein</fullName>
    </submittedName>
</protein>
<evidence type="ECO:0000313" key="3">
    <source>
        <dbReference type="Proteomes" id="UP001381693"/>
    </source>
</evidence>
<evidence type="ECO:0000256" key="1">
    <source>
        <dbReference type="SAM" id="MobiDB-lite"/>
    </source>
</evidence>
<dbReference type="EMBL" id="JAXCGZ010006233">
    <property type="protein sequence ID" value="KAK7079978.1"/>
    <property type="molecule type" value="Genomic_DNA"/>
</dbReference>
<dbReference type="Proteomes" id="UP001381693">
    <property type="component" value="Unassembled WGS sequence"/>
</dbReference>
<name>A0AAN8XGL5_HALRR</name>
<feature type="region of interest" description="Disordered" evidence="1">
    <location>
        <begin position="19"/>
        <end position="95"/>
    </location>
</feature>
<reference evidence="2 3" key="1">
    <citation type="submission" date="2023-11" db="EMBL/GenBank/DDBJ databases">
        <title>Halocaridina rubra genome assembly.</title>
        <authorList>
            <person name="Smith C."/>
        </authorList>
    </citation>
    <scope>NUCLEOTIDE SEQUENCE [LARGE SCALE GENOMIC DNA]</scope>
    <source>
        <strain evidence="2">EP-1</strain>
        <tissue evidence="2">Whole</tissue>
    </source>
</reference>
<comment type="caution">
    <text evidence="2">The sequence shown here is derived from an EMBL/GenBank/DDBJ whole genome shotgun (WGS) entry which is preliminary data.</text>
</comment>
<dbReference type="AlphaFoldDB" id="A0AAN8XGL5"/>
<gene>
    <name evidence="2" type="ORF">SK128_012959</name>
</gene>
<sequence>MAKCVPPTTSVCPPLCLTDGDTDTTSTAVTTSTGDAMTTPTVPPTTAVSAPMDPSSTTTSATETPTGTDALAPTDTPTTTTTTTWKDTPIPTTTITLDTTTINTPRTTTGISDTRESPNITGTCTDALGDGGTSDEPLLESLDWLLDVPNTFIKLISEEPQETPCICSKFVTREGKDGKSEIECTLIPLGRFHTKVARRTWHMGPVTPVVRKLSRRHTLASMGEPR</sequence>